<evidence type="ECO:0000256" key="3">
    <source>
        <dbReference type="ARBA" id="ARBA00023015"/>
    </source>
</evidence>
<dbReference type="GO" id="GO:0003677">
    <property type="term" value="F:DNA binding"/>
    <property type="evidence" value="ECO:0007669"/>
    <property type="project" value="UniProtKB-KW"/>
</dbReference>
<dbReference type="Pfam" id="PF00172">
    <property type="entry name" value="Zn_clus"/>
    <property type="match status" value="1"/>
</dbReference>
<evidence type="ECO:0000313" key="9">
    <source>
        <dbReference type="EMBL" id="KAJ9620096.1"/>
    </source>
</evidence>
<dbReference type="PROSITE" id="PS50048">
    <property type="entry name" value="ZN2_CY6_FUNGAL_2"/>
    <property type="match status" value="1"/>
</dbReference>
<reference evidence="9" key="1">
    <citation type="submission" date="2022-10" db="EMBL/GenBank/DDBJ databases">
        <title>Culturing micro-colonial fungi from biological soil crusts in the Mojave desert and describing Neophaeococcomyces mojavensis, and introducing the new genera and species Taxawa tesnikishii.</title>
        <authorList>
            <person name="Kurbessoian T."/>
            <person name="Stajich J.E."/>
        </authorList>
    </citation>
    <scope>NUCLEOTIDE SEQUENCE</scope>
    <source>
        <strain evidence="9">TK_35</strain>
    </source>
</reference>
<keyword evidence="6" id="KW-0539">Nucleus</keyword>
<evidence type="ECO:0000259" key="8">
    <source>
        <dbReference type="PROSITE" id="PS50048"/>
    </source>
</evidence>
<dbReference type="PROSITE" id="PS00463">
    <property type="entry name" value="ZN2_CY6_FUNGAL_1"/>
    <property type="match status" value="1"/>
</dbReference>
<evidence type="ECO:0000256" key="1">
    <source>
        <dbReference type="ARBA" id="ARBA00022723"/>
    </source>
</evidence>
<gene>
    <name evidence="9" type="ORF">H2204_012406</name>
</gene>
<dbReference type="EMBL" id="JAPDRN010000127">
    <property type="protein sequence ID" value="KAJ9620096.1"/>
    <property type="molecule type" value="Genomic_DNA"/>
</dbReference>
<name>A0AA38XSE6_9EURO</name>
<dbReference type="InterPro" id="IPR052360">
    <property type="entry name" value="Transcr_Regulatory_Proteins"/>
</dbReference>
<evidence type="ECO:0000256" key="7">
    <source>
        <dbReference type="SAM" id="MobiDB-lite"/>
    </source>
</evidence>
<dbReference type="Gene3D" id="4.10.240.10">
    <property type="entry name" value="Zn(2)-C6 fungal-type DNA-binding domain"/>
    <property type="match status" value="1"/>
</dbReference>
<dbReference type="GO" id="GO:0000981">
    <property type="term" value="F:DNA-binding transcription factor activity, RNA polymerase II-specific"/>
    <property type="evidence" value="ECO:0007669"/>
    <property type="project" value="InterPro"/>
</dbReference>
<evidence type="ECO:0000256" key="2">
    <source>
        <dbReference type="ARBA" id="ARBA00022833"/>
    </source>
</evidence>
<evidence type="ECO:0000256" key="5">
    <source>
        <dbReference type="ARBA" id="ARBA00023163"/>
    </source>
</evidence>
<dbReference type="PANTHER" id="PTHR36206">
    <property type="entry name" value="ASPERCRYPTIN BIOSYNTHESIS CLUSTER-SPECIFIC TRANSCRIPTION REGULATOR ATNN-RELATED"/>
    <property type="match status" value="1"/>
</dbReference>
<keyword evidence="5" id="KW-0804">Transcription</keyword>
<keyword evidence="4" id="KW-0238">DNA-binding</keyword>
<dbReference type="CDD" id="cd00067">
    <property type="entry name" value="GAL4"/>
    <property type="match status" value="1"/>
</dbReference>
<protein>
    <recommendedName>
        <fullName evidence="8">Zn(2)-C6 fungal-type domain-containing protein</fullName>
    </recommendedName>
</protein>
<dbReference type="InterPro" id="IPR036864">
    <property type="entry name" value="Zn2-C6_fun-type_DNA-bd_sf"/>
</dbReference>
<keyword evidence="10" id="KW-1185">Reference proteome</keyword>
<dbReference type="InterPro" id="IPR001138">
    <property type="entry name" value="Zn2Cys6_DnaBD"/>
</dbReference>
<organism evidence="9 10">
    <name type="scientific">Knufia peltigerae</name>
    <dbReference type="NCBI Taxonomy" id="1002370"/>
    <lineage>
        <taxon>Eukaryota</taxon>
        <taxon>Fungi</taxon>
        <taxon>Dikarya</taxon>
        <taxon>Ascomycota</taxon>
        <taxon>Pezizomycotina</taxon>
        <taxon>Eurotiomycetes</taxon>
        <taxon>Chaetothyriomycetidae</taxon>
        <taxon>Chaetothyriales</taxon>
        <taxon>Trichomeriaceae</taxon>
        <taxon>Knufia</taxon>
    </lineage>
</organism>
<feature type="domain" description="Zn(2)-C6 fungal-type" evidence="8">
    <location>
        <begin position="23"/>
        <end position="51"/>
    </location>
</feature>
<sequence>MSANSEPVPVERKKTSAPKVRTGCITCKKRHVKCDEARPVCLRCRRGGHKCLGYDTIRTWMFEPARSSVTQSHPQPAPERKDEWSSLSGEGENALCPPSSGLAPLSLFSSLSETRSFEFFLHNTGPFLSHFSPTPAPLFNAFIRSALSCAATKNLLLALAILDESRIPDFALRKTGSAPLKAAERYHTAALGLMARERYPLHDLLIASILAWSYEVGNRRMQSARVHLDSALLIADKNLARSSQDSDPSYHRDDLVETVLKPSLDANQSFHHSTTIFANQGATGETSHPSLDLPGTFSSVSEAAQLLEGCFDLLYVDRISTSDAAAFGRNWLDIIRRHRTRGIGIEPLMQRWVLYLLYATLGTFIEVKLEALSEFDAQTRCNHVIGLMETISETELFAGFSDALGLIMKITAGTCQAVQPVVRIKRLLDKIRGRGP</sequence>
<dbReference type="GO" id="GO:0008270">
    <property type="term" value="F:zinc ion binding"/>
    <property type="evidence" value="ECO:0007669"/>
    <property type="project" value="InterPro"/>
</dbReference>
<keyword evidence="1" id="KW-0479">Metal-binding</keyword>
<dbReference type="SUPFAM" id="SSF57701">
    <property type="entry name" value="Zn2/Cys6 DNA-binding domain"/>
    <property type="match status" value="1"/>
</dbReference>
<feature type="region of interest" description="Disordered" evidence="7">
    <location>
        <begin position="66"/>
        <end position="97"/>
    </location>
</feature>
<keyword evidence="3" id="KW-0805">Transcription regulation</keyword>
<proteinExistence type="predicted"/>
<dbReference type="PANTHER" id="PTHR36206:SF13">
    <property type="entry name" value="TRANSCRIPTIONAL REGULATORY PROTEIN MOC3"/>
    <property type="match status" value="1"/>
</dbReference>
<evidence type="ECO:0000313" key="10">
    <source>
        <dbReference type="Proteomes" id="UP001172681"/>
    </source>
</evidence>
<evidence type="ECO:0000256" key="6">
    <source>
        <dbReference type="ARBA" id="ARBA00023242"/>
    </source>
</evidence>
<accession>A0AA38XSE6</accession>
<dbReference type="Proteomes" id="UP001172681">
    <property type="component" value="Unassembled WGS sequence"/>
</dbReference>
<dbReference type="SMART" id="SM00066">
    <property type="entry name" value="GAL4"/>
    <property type="match status" value="1"/>
</dbReference>
<keyword evidence="2" id="KW-0862">Zinc</keyword>
<comment type="caution">
    <text evidence="9">The sequence shown here is derived from an EMBL/GenBank/DDBJ whole genome shotgun (WGS) entry which is preliminary data.</text>
</comment>
<dbReference type="AlphaFoldDB" id="A0AA38XSE6"/>
<evidence type="ECO:0000256" key="4">
    <source>
        <dbReference type="ARBA" id="ARBA00023125"/>
    </source>
</evidence>